<evidence type="ECO:0008006" key="3">
    <source>
        <dbReference type="Google" id="ProtNLM"/>
    </source>
</evidence>
<evidence type="ECO:0000313" key="2">
    <source>
        <dbReference type="Proteomes" id="UP000027154"/>
    </source>
</evidence>
<gene>
    <name evidence="1" type="ORF">DC53_07645</name>
</gene>
<dbReference type="Proteomes" id="UP000027154">
    <property type="component" value="Unassembled WGS sequence"/>
</dbReference>
<dbReference type="EMBL" id="JJNZ01000022">
    <property type="protein sequence ID" value="KDC51683.1"/>
    <property type="molecule type" value="Genomic_DNA"/>
</dbReference>
<reference evidence="1 2" key="1">
    <citation type="submission" date="2014-04" db="EMBL/GenBank/DDBJ databases">
        <title>Pseudoalteromonas galatheae sp. nov., isolated from a deep-sea polychaete near Canal Concepcion, Chile.</title>
        <authorList>
            <person name="Machado H.R."/>
            <person name="Gram L."/>
            <person name="Vynne N.G."/>
        </authorList>
    </citation>
    <scope>NUCLEOTIDE SEQUENCE [LARGE SCALE GENOMIC DNA]</scope>
    <source>
        <strain evidence="1 2">KMM216</strain>
    </source>
</reference>
<name>A0ABD3YBG9_9GAMM</name>
<comment type="caution">
    <text evidence="1">The sequence shown here is derived from an EMBL/GenBank/DDBJ whole genome shotgun (WGS) entry which is preliminary data.</text>
</comment>
<dbReference type="RefSeq" id="WP_157847572.1">
    <property type="nucleotide sequence ID" value="NZ_JJNZ01000022.1"/>
</dbReference>
<dbReference type="PANTHER" id="PTHR36978">
    <property type="entry name" value="P-LOOP CONTAINING NUCLEOTIDE TRIPHOSPHATE HYDROLASE"/>
    <property type="match status" value="1"/>
</dbReference>
<dbReference type="Pfam" id="PF17784">
    <property type="entry name" value="Sulfotransfer_4"/>
    <property type="match status" value="2"/>
</dbReference>
<dbReference type="InterPro" id="IPR040632">
    <property type="entry name" value="Sulfotransfer_4"/>
</dbReference>
<evidence type="ECO:0000313" key="1">
    <source>
        <dbReference type="EMBL" id="KDC51683.1"/>
    </source>
</evidence>
<organism evidence="1 2">
    <name type="scientific">Pseudoalteromonas fuliginea</name>
    <dbReference type="NCBI Taxonomy" id="1872678"/>
    <lineage>
        <taxon>Bacteria</taxon>
        <taxon>Pseudomonadati</taxon>
        <taxon>Pseudomonadota</taxon>
        <taxon>Gammaproteobacteria</taxon>
        <taxon>Alteromonadales</taxon>
        <taxon>Pseudoalteromonadaceae</taxon>
        <taxon>Pseudoalteromonas</taxon>
    </lineage>
</organism>
<dbReference type="AlphaFoldDB" id="A0ABD3YBG9"/>
<protein>
    <recommendedName>
        <fullName evidence="3">Sulfotransferase family protein</fullName>
    </recommendedName>
</protein>
<dbReference type="PANTHER" id="PTHR36978:SF4">
    <property type="entry name" value="P-LOOP CONTAINING NUCLEOSIDE TRIPHOSPHATE HYDROLASE PROTEIN"/>
    <property type="match status" value="1"/>
</dbReference>
<dbReference type="SUPFAM" id="SSF52540">
    <property type="entry name" value="P-loop containing nucleoside triphosphate hydrolases"/>
    <property type="match status" value="1"/>
</dbReference>
<dbReference type="InterPro" id="IPR027417">
    <property type="entry name" value="P-loop_NTPase"/>
</dbReference>
<proteinExistence type="predicted"/>
<sequence length="211" mass="23947">MAKIFVIGLPRTGTTSISVALLEMGFSVAHTAFTKQAFEMSDAISDAPCFSDYMHLDELFPNAKFIYLSRELNKWVPSITMLLEKMAPHLDLNTGKFNPILKRSFHRTFSDVLPLSSTALAGCYLKHEQAVFSYFKNSDNFLAINISEPDSLLKLKQFLGVEIQGNTCFPKLNIGRQVANWKEYKHPNKINSNLAGKEHRKYFDYSLTPLK</sequence>
<dbReference type="Gene3D" id="3.40.50.300">
    <property type="entry name" value="P-loop containing nucleotide triphosphate hydrolases"/>
    <property type="match status" value="1"/>
</dbReference>
<accession>A0ABD3YBG9</accession>